<reference evidence="3" key="1">
    <citation type="submission" date="2016-10" db="EMBL/GenBank/DDBJ databases">
        <authorList>
            <person name="Varghese N."/>
            <person name="Submissions S."/>
        </authorList>
    </citation>
    <scope>NUCLEOTIDE SEQUENCE [LARGE SCALE GENOMIC DNA]</scope>
    <source>
        <strain evidence="3">DSM 19482</strain>
    </source>
</reference>
<dbReference type="PROSITE" id="PS51257">
    <property type="entry name" value="PROKAR_LIPOPROTEIN"/>
    <property type="match status" value="1"/>
</dbReference>
<organism evidence="2 3">
    <name type="scientific">Epilithonimonas bovis DSM 19482</name>
    <dbReference type="NCBI Taxonomy" id="1121284"/>
    <lineage>
        <taxon>Bacteria</taxon>
        <taxon>Pseudomonadati</taxon>
        <taxon>Bacteroidota</taxon>
        <taxon>Flavobacteriia</taxon>
        <taxon>Flavobacteriales</taxon>
        <taxon>Weeksellaceae</taxon>
        <taxon>Chryseobacterium group</taxon>
        <taxon>Epilithonimonas</taxon>
    </lineage>
</organism>
<dbReference type="RefSeq" id="WP_076781914.1">
    <property type="nucleotide sequence ID" value="NZ_FTPU01000004.1"/>
</dbReference>
<evidence type="ECO:0000313" key="2">
    <source>
        <dbReference type="EMBL" id="SIT95830.1"/>
    </source>
</evidence>
<feature type="region of interest" description="Disordered" evidence="1">
    <location>
        <begin position="250"/>
        <end position="285"/>
    </location>
</feature>
<dbReference type="STRING" id="1121284.SAMN05660493_00496"/>
<sequence length="390" mass="41941">MKYIKYAIFSMLLVLMVGCKKTSVDGSSRKSFQESINDMASSLPTLKQVKFNEALYILKTFGVEADGDVAEIAALGKLLDGKNTAEIFAMADQVAQKNGIAWSSTAPPSLGEMNIFGNEVASEKDPNDIDAAALNIVVRNIAGDSLTGSKGLIIVPQLVDNNGNRVEFEGAALETVMEVSSGGTKLSTSKNLMQDPAFRGFTILYAKLPKEKIFENKIDIKLSVKTTKKVLQMIKTGIPVNGNALYTPPAPVTSDSTQVNQIPEAAPGLENPPAPTTTPKATGDPKAAVSKFLSNISSQNLRAAFDASENPNWGSYERFSNPNSGFGSVKNINVKNIAVPYHKDNSANVNVTYDVTDKNGKTTSLNVTYGLKAVNNNWKITTYKINNSQK</sequence>
<dbReference type="AlphaFoldDB" id="A0A1U7PVG6"/>
<keyword evidence="3" id="KW-1185">Reference proteome</keyword>
<evidence type="ECO:0008006" key="4">
    <source>
        <dbReference type="Google" id="ProtNLM"/>
    </source>
</evidence>
<dbReference type="EMBL" id="FTPU01000004">
    <property type="protein sequence ID" value="SIT95830.1"/>
    <property type="molecule type" value="Genomic_DNA"/>
</dbReference>
<gene>
    <name evidence="2" type="ORF">SAMN05660493_00496</name>
</gene>
<accession>A0A1U7PVG6</accession>
<proteinExistence type="predicted"/>
<dbReference type="OrthoDB" id="1451820at2"/>
<evidence type="ECO:0000256" key="1">
    <source>
        <dbReference type="SAM" id="MobiDB-lite"/>
    </source>
</evidence>
<name>A0A1U7PVG6_9FLAO</name>
<evidence type="ECO:0000313" key="3">
    <source>
        <dbReference type="Proteomes" id="UP000187261"/>
    </source>
</evidence>
<protein>
    <recommendedName>
        <fullName evidence="4">NTF2-like N-terminal transpeptidase domain-containing protein</fullName>
    </recommendedName>
</protein>
<dbReference type="Proteomes" id="UP000187261">
    <property type="component" value="Unassembled WGS sequence"/>
</dbReference>